<feature type="domain" description="MacB-like periplasmic core" evidence="9">
    <location>
        <begin position="22"/>
        <end position="236"/>
    </location>
</feature>
<dbReference type="InterPro" id="IPR025857">
    <property type="entry name" value="MacB_PCD"/>
</dbReference>
<feature type="transmembrane region" description="Helical" evidence="7">
    <location>
        <begin position="735"/>
        <end position="755"/>
    </location>
</feature>
<evidence type="ECO:0000256" key="7">
    <source>
        <dbReference type="SAM" id="Phobius"/>
    </source>
</evidence>
<feature type="transmembrane region" description="Helical" evidence="7">
    <location>
        <begin position="676"/>
        <end position="699"/>
    </location>
</feature>
<dbReference type="InterPro" id="IPR003838">
    <property type="entry name" value="ABC3_permease_C"/>
</dbReference>
<proteinExistence type="inferred from homology"/>
<dbReference type="NCBIfam" id="TIGR03434">
    <property type="entry name" value="ADOP"/>
    <property type="match status" value="1"/>
</dbReference>
<feature type="domain" description="MacB-like periplasmic core" evidence="9">
    <location>
        <begin position="423"/>
        <end position="634"/>
    </location>
</feature>
<evidence type="ECO:0000256" key="5">
    <source>
        <dbReference type="ARBA" id="ARBA00023136"/>
    </source>
</evidence>
<feature type="transmembrane region" description="Helical" evidence="7">
    <location>
        <begin position="418"/>
        <end position="441"/>
    </location>
</feature>
<dbReference type="PANTHER" id="PTHR30572">
    <property type="entry name" value="MEMBRANE COMPONENT OF TRANSPORTER-RELATED"/>
    <property type="match status" value="1"/>
</dbReference>
<keyword evidence="3 7" id="KW-0812">Transmembrane</keyword>
<comment type="caution">
    <text evidence="10">The sequence shown here is derived from an EMBL/GenBank/DDBJ whole genome shotgun (WGS) entry which is preliminary data.</text>
</comment>
<comment type="subcellular location">
    <subcellularLocation>
        <location evidence="1">Cell membrane</location>
        <topology evidence="1">Multi-pass membrane protein</topology>
    </subcellularLocation>
</comment>
<feature type="domain" description="ABC3 transporter permease C-terminal" evidence="8">
    <location>
        <begin position="683"/>
        <end position="796"/>
    </location>
</feature>
<keyword evidence="2" id="KW-1003">Cell membrane</keyword>
<dbReference type="Proteomes" id="UP000696931">
    <property type="component" value="Unassembled WGS sequence"/>
</dbReference>
<evidence type="ECO:0000256" key="1">
    <source>
        <dbReference type="ARBA" id="ARBA00004651"/>
    </source>
</evidence>
<keyword evidence="5 7" id="KW-0472">Membrane</keyword>
<feature type="transmembrane region" description="Helical" evidence="7">
    <location>
        <begin position="767"/>
        <end position="788"/>
    </location>
</feature>
<accession>A0A933SC09</accession>
<evidence type="ECO:0000256" key="3">
    <source>
        <dbReference type="ARBA" id="ARBA00022692"/>
    </source>
</evidence>
<dbReference type="EMBL" id="JACRIW010000058">
    <property type="protein sequence ID" value="MBI5169564.1"/>
    <property type="molecule type" value="Genomic_DNA"/>
</dbReference>
<dbReference type="Pfam" id="PF02687">
    <property type="entry name" value="FtsX"/>
    <property type="match status" value="2"/>
</dbReference>
<evidence type="ECO:0000259" key="8">
    <source>
        <dbReference type="Pfam" id="PF02687"/>
    </source>
</evidence>
<evidence type="ECO:0000313" key="11">
    <source>
        <dbReference type="Proteomes" id="UP000696931"/>
    </source>
</evidence>
<dbReference type="AlphaFoldDB" id="A0A933SC09"/>
<feature type="transmembrane region" description="Helical" evidence="7">
    <location>
        <begin position="269"/>
        <end position="293"/>
    </location>
</feature>
<dbReference type="GO" id="GO:0005886">
    <property type="term" value="C:plasma membrane"/>
    <property type="evidence" value="ECO:0007669"/>
    <property type="project" value="UniProtKB-SubCell"/>
</dbReference>
<comment type="similarity">
    <text evidence="6">Belongs to the ABC-4 integral membrane protein family.</text>
</comment>
<evidence type="ECO:0000256" key="4">
    <source>
        <dbReference type="ARBA" id="ARBA00022989"/>
    </source>
</evidence>
<feature type="domain" description="ABC3 transporter permease C-terminal" evidence="8">
    <location>
        <begin position="275"/>
        <end position="390"/>
    </location>
</feature>
<sequence length="803" mass="87552">MDTLIQDLRYALRSLRRTPGFTAVVVAVMALGIGVNVSMFSMIYGIMFRPWPLPEPDRLLTLVQLDLLHSGNTQPISWLNYFELRDRSKSFSAFGGYWDHQAIVTLDRDPERFHGASITAGVLPALGVTPVLGQNFRPDEEVWGRNWTQVIISDRIWKTRFGGRTDVLGKTLRLNGRTREIVGVMPPEVRFPELEDFWIPAGFDAKDQNRTDGLFNIAARLKPGVSREQANAELDAIWKSIVAAHPEMKQTGVEAFAIQERWSRGPRPFMIVMLLAVVCVLLIACANVANLLLARAATRRREIGLRVALGASRGRVVRQLLTESVLLALLGGGAGVALGMWGNTIWPRGIPMELPWFLRWDIDGPVLAYTVVLTMLAGVVFGLAPALHASDGNLVEALREGGAQAGTSRGGQRLRNGLIVAEIAFSIVLLIAAGLMIRTFMHYDQAGKKLRTEGIVAGRVLLPIALYPDEPSRVRFFTELQRRLLAEPGVVAASAINNLPLGRDNWTRTVITPDAKDDVSGPNCAMWTPMPGALATLGIPIRKGRDFTLQDDSTSARVALVSEQAAKRLYPGRDPIGQRLRLAGMPDSLGWVTVVGVTGDVVQGVESDEAPVGSVWVPHAQEPGQMLWWVVEAKGSGAQGAAALRRAVRAIDPDIAVYEIRSMREQFRFALWVRRLFASMIGVFGVLALVIAAIGLYGVMAYNVAQRTREIGIRMALGAEASMVLRMVVGQALRLTAIGIAIGLAVAFGVTRFMAATIQGVSPTDPPTYTTVTLLLACSGLIAAWVPAWRATRVNPMLALRAD</sequence>
<evidence type="ECO:0000256" key="2">
    <source>
        <dbReference type="ARBA" id="ARBA00022475"/>
    </source>
</evidence>
<evidence type="ECO:0000313" key="10">
    <source>
        <dbReference type="EMBL" id="MBI5169564.1"/>
    </source>
</evidence>
<dbReference type="InterPro" id="IPR017800">
    <property type="entry name" value="ADOP"/>
</dbReference>
<dbReference type="Pfam" id="PF12704">
    <property type="entry name" value="MacB_PCD"/>
    <property type="match status" value="2"/>
</dbReference>
<feature type="transmembrane region" description="Helical" evidence="7">
    <location>
        <begin position="325"/>
        <end position="346"/>
    </location>
</feature>
<reference evidence="10" key="1">
    <citation type="submission" date="2020-07" db="EMBL/GenBank/DDBJ databases">
        <title>Huge and variable diversity of episymbiotic CPR bacteria and DPANN archaea in groundwater ecosystems.</title>
        <authorList>
            <person name="He C.Y."/>
            <person name="Keren R."/>
            <person name="Whittaker M."/>
            <person name="Farag I.F."/>
            <person name="Doudna J."/>
            <person name="Cate J.H.D."/>
            <person name="Banfield J.F."/>
        </authorList>
    </citation>
    <scope>NUCLEOTIDE SEQUENCE</scope>
    <source>
        <strain evidence="10">NC_groundwater_1813_Pr3_B-0.1um_71_17</strain>
    </source>
</reference>
<feature type="transmembrane region" description="Helical" evidence="7">
    <location>
        <begin position="366"/>
        <end position="387"/>
    </location>
</feature>
<keyword evidence="4 7" id="KW-1133">Transmembrane helix</keyword>
<name>A0A933SC09_UNCEI</name>
<gene>
    <name evidence="10" type="ORF">HZA61_08760</name>
</gene>
<dbReference type="GO" id="GO:0022857">
    <property type="term" value="F:transmembrane transporter activity"/>
    <property type="evidence" value="ECO:0007669"/>
    <property type="project" value="TreeGrafter"/>
</dbReference>
<dbReference type="InterPro" id="IPR050250">
    <property type="entry name" value="Macrolide_Exporter_MacB"/>
</dbReference>
<evidence type="ECO:0000256" key="6">
    <source>
        <dbReference type="ARBA" id="ARBA00038076"/>
    </source>
</evidence>
<feature type="transmembrane region" description="Helical" evidence="7">
    <location>
        <begin position="21"/>
        <end position="47"/>
    </location>
</feature>
<dbReference type="PANTHER" id="PTHR30572:SF4">
    <property type="entry name" value="ABC TRANSPORTER PERMEASE YTRF"/>
    <property type="match status" value="1"/>
</dbReference>
<evidence type="ECO:0000259" key="9">
    <source>
        <dbReference type="Pfam" id="PF12704"/>
    </source>
</evidence>
<protein>
    <submittedName>
        <fullName evidence="10">ABC transporter permease</fullName>
    </submittedName>
</protein>
<organism evidence="10 11">
    <name type="scientific">Eiseniibacteriota bacterium</name>
    <dbReference type="NCBI Taxonomy" id="2212470"/>
    <lineage>
        <taxon>Bacteria</taxon>
        <taxon>Candidatus Eiseniibacteriota</taxon>
    </lineage>
</organism>